<proteinExistence type="predicted"/>
<name>A0A0C9XTU7_9AGAR</name>
<dbReference type="AlphaFoldDB" id="A0A0C9XTU7"/>
<evidence type="ECO:0000313" key="1">
    <source>
        <dbReference type="EMBL" id="KIJ99352.1"/>
    </source>
</evidence>
<protein>
    <submittedName>
        <fullName evidence="1">Uncharacterized protein</fullName>
    </submittedName>
</protein>
<dbReference type="STRING" id="1095629.A0A0C9XTU7"/>
<reference evidence="2" key="2">
    <citation type="submission" date="2015-01" db="EMBL/GenBank/DDBJ databases">
        <title>Evolutionary Origins and Diversification of the Mycorrhizal Mutualists.</title>
        <authorList>
            <consortium name="DOE Joint Genome Institute"/>
            <consortium name="Mycorrhizal Genomics Consortium"/>
            <person name="Kohler A."/>
            <person name="Kuo A."/>
            <person name="Nagy L.G."/>
            <person name="Floudas D."/>
            <person name="Copeland A."/>
            <person name="Barry K.W."/>
            <person name="Cichocki N."/>
            <person name="Veneault-Fourrey C."/>
            <person name="LaButti K."/>
            <person name="Lindquist E.A."/>
            <person name="Lipzen A."/>
            <person name="Lundell T."/>
            <person name="Morin E."/>
            <person name="Murat C."/>
            <person name="Riley R."/>
            <person name="Ohm R."/>
            <person name="Sun H."/>
            <person name="Tunlid A."/>
            <person name="Henrissat B."/>
            <person name="Grigoriev I.V."/>
            <person name="Hibbett D.S."/>
            <person name="Martin F."/>
        </authorList>
    </citation>
    <scope>NUCLEOTIDE SEQUENCE [LARGE SCALE GENOMIC DNA]</scope>
    <source>
        <strain evidence="2">LaAM-08-1</strain>
    </source>
</reference>
<dbReference type="EMBL" id="KN838648">
    <property type="protein sequence ID" value="KIJ99352.1"/>
    <property type="molecule type" value="Genomic_DNA"/>
</dbReference>
<sequence length="528" mass="59893">MVTVLSVESYITLLKTHVDTRYASRRREIKLFTKPSFDDARPSKRPFFSILDSLASICVPGRGIHVAVALAVDGAVASLYVASGGGSTSGELGIEEPLKAFIVPLLKDLWEKLRQLRDLDSNSTVATEKRKVLHAMLYESYFCKLKHGVGKKLRVCVQEVIQILEGQLHDSSGSTTVVSEDDYAEIHSLAERLDDLFSSTKSHAQDVAAYFVDLETRWIPRLRGNDNLLDRLDMISKSHSLLLRRYFEKLLTFQYHCHTIISLAYSPRFKVLLDCALDVVPIPANRMNREPITIDLDRELWRSAVQSTELGYLSEADFDTIHEGWVQALFNNIKAKSPSPLLSWANEHDRKLVFSDLESNASSPGYHPECAVLCYLRQHGIHTYPYIGASRDLCYGCDVFFSAYNSVSQWSQMNPTFYHRGSDGKVKLPWIMPPNENMCDAQGNLKAGEVSDEMMDILVKDLEGFAYETRWGRKEVPGWQEDVVEVAKMKDGDTQQVVRKSCSSGRSRKLSKRWDFDDYPLTRINWGV</sequence>
<dbReference type="HOGENOM" id="CLU_040948_0_0_1"/>
<evidence type="ECO:0000313" key="2">
    <source>
        <dbReference type="Proteomes" id="UP000054477"/>
    </source>
</evidence>
<accession>A0A0C9XTU7</accession>
<organism evidence="1 2">
    <name type="scientific">Laccaria amethystina LaAM-08-1</name>
    <dbReference type="NCBI Taxonomy" id="1095629"/>
    <lineage>
        <taxon>Eukaryota</taxon>
        <taxon>Fungi</taxon>
        <taxon>Dikarya</taxon>
        <taxon>Basidiomycota</taxon>
        <taxon>Agaricomycotina</taxon>
        <taxon>Agaricomycetes</taxon>
        <taxon>Agaricomycetidae</taxon>
        <taxon>Agaricales</taxon>
        <taxon>Agaricineae</taxon>
        <taxon>Hydnangiaceae</taxon>
        <taxon>Laccaria</taxon>
    </lineage>
</organism>
<dbReference type="Proteomes" id="UP000054477">
    <property type="component" value="Unassembled WGS sequence"/>
</dbReference>
<dbReference type="Pfam" id="PF14441">
    <property type="entry name" value="OTT_1508_deam"/>
    <property type="match status" value="1"/>
</dbReference>
<reference evidence="1 2" key="1">
    <citation type="submission" date="2014-04" db="EMBL/GenBank/DDBJ databases">
        <authorList>
            <consortium name="DOE Joint Genome Institute"/>
            <person name="Kuo A."/>
            <person name="Kohler A."/>
            <person name="Nagy L.G."/>
            <person name="Floudas D."/>
            <person name="Copeland A."/>
            <person name="Barry K.W."/>
            <person name="Cichocki N."/>
            <person name="Veneault-Fourrey C."/>
            <person name="LaButti K."/>
            <person name="Lindquist E.A."/>
            <person name="Lipzen A."/>
            <person name="Lundell T."/>
            <person name="Morin E."/>
            <person name="Murat C."/>
            <person name="Sun H."/>
            <person name="Tunlid A."/>
            <person name="Henrissat B."/>
            <person name="Grigoriev I.V."/>
            <person name="Hibbett D.S."/>
            <person name="Martin F."/>
            <person name="Nordberg H.P."/>
            <person name="Cantor M.N."/>
            <person name="Hua S.X."/>
        </authorList>
    </citation>
    <scope>NUCLEOTIDE SEQUENCE [LARGE SCALE GENOMIC DNA]</scope>
    <source>
        <strain evidence="1 2">LaAM-08-1</strain>
    </source>
</reference>
<dbReference type="OrthoDB" id="2850166at2759"/>
<keyword evidence="2" id="KW-1185">Reference proteome</keyword>
<dbReference type="InterPro" id="IPR027796">
    <property type="entry name" value="OTT_1508_deam-like"/>
</dbReference>
<gene>
    <name evidence="1" type="ORF">K443DRAFT_679973</name>
</gene>